<evidence type="ECO:0000256" key="1">
    <source>
        <dbReference type="ARBA" id="ARBA00022801"/>
    </source>
</evidence>
<dbReference type="AlphaFoldDB" id="W6JW82"/>
<name>W6JW82_9MICO</name>
<accession>W6JW82</accession>
<dbReference type="GO" id="GO:0016787">
    <property type="term" value="F:hydrolase activity"/>
    <property type="evidence" value="ECO:0007669"/>
    <property type="project" value="UniProtKB-KW"/>
</dbReference>
<dbReference type="InterPro" id="IPR000073">
    <property type="entry name" value="AB_hydrolase_1"/>
</dbReference>
<dbReference type="Gene3D" id="3.40.50.1820">
    <property type="entry name" value="alpha/beta hydrolase"/>
    <property type="match status" value="1"/>
</dbReference>
<feature type="domain" description="AB hydrolase-1" evidence="2">
    <location>
        <begin position="21"/>
        <end position="264"/>
    </location>
</feature>
<dbReference type="SUPFAM" id="SSF53474">
    <property type="entry name" value="alpha/beta-Hydrolases"/>
    <property type="match status" value="1"/>
</dbReference>
<protein>
    <submittedName>
        <fullName evidence="3">Alpha/beta hydrolase fold protein</fullName>
    </submittedName>
</protein>
<dbReference type="OrthoDB" id="63519at2"/>
<evidence type="ECO:0000259" key="2">
    <source>
        <dbReference type="Pfam" id="PF12697"/>
    </source>
</evidence>
<proteinExistence type="predicted"/>
<dbReference type="PANTHER" id="PTHR46118:SF4">
    <property type="entry name" value="PROTEIN ABHD11"/>
    <property type="match status" value="1"/>
</dbReference>
<dbReference type="Pfam" id="PF12697">
    <property type="entry name" value="Abhydrolase_6"/>
    <property type="match status" value="1"/>
</dbReference>
<organism evidence="3 4">
    <name type="scientific">Nostocoides australiense Ben110</name>
    <dbReference type="NCBI Taxonomy" id="1193182"/>
    <lineage>
        <taxon>Bacteria</taxon>
        <taxon>Bacillati</taxon>
        <taxon>Actinomycetota</taxon>
        <taxon>Actinomycetes</taxon>
        <taxon>Micrococcales</taxon>
        <taxon>Intrasporangiaceae</taxon>
        <taxon>Nostocoides</taxon>
    </lineage>
</organism>
<comment type="caution">
    <text evidence="3">The sequence shown here is derived from an EMBL/GenBank/DDBJ whole genome shotgun (WGS) entry which is preliminary data.</text>
</comment>
<keyword evidence="4" id="KW-1185">Reference proteome</keyword>
<evidence type="ECO:0000313" key="3">
    <source>
        <dbReference type="EMBL" id="CCH72961.1"/>
    </source>
</evidence>
<dbReference type="InterPro" id="IPR029058">
    <property type="entry name" value="AB_hydrolase_fold"/>
</dbReference>
<dbReference type="PANTHER" id="PTHR46118">
    <property type="entry name" value="PROTEIN ABHD11"/>
    <property type="match status" value="1"/>
</dbReference>
<dbReference type="PRINTS" id="PR00111">
    <property type="entry name" value="ABHYDROLASE"/>
</dbReference>
<gene>
    <name evidence="3" type="ORF">BN11_2190002</name>
</gene>
<dbReference type="STRING" id="1193182.BN11_2190002"/>
<dbReference type="Proteomes" id="UP000035763">
    <property type="component" value="Unassembled WGS sequence"/>
</dbReference>
<dbReference type="RefSeq" id="WP_048698440.1">
    <property type="nucleotide sequence ID" value="NZ_HG764815.1"/>
</dbReference>
<dbReference type="EMBL" id="CAJA01000134">
    <property type="protein sequence ID" value="CCH72961.1"/>
    <property type="molecule type" value="Genomic_DNA"/>
</dbReference>
<sequence>MTSAGPLNTLAVGSAGPRIAFVHGLFGQGRNWNQIAKSVAWPNGTQARALLIDLPDHGRSPWSEEFSYAAYADAVAATLRAAAPGEEWTLVGHSLGGKTSMLAALQHPDLIARLCVVDIAPKSYGDLHRFSAYIDGMQRLPLGEIATREEADDWFTAVEPDPGVRAFLLQNLRRDHDGWSWRANLDLIAADAARGEQSRIADFPDTSGLAPYEGPVVWLVGAESRYVTDDDSAPMRALFPQVRKVTVKGAGHWVHTDAPAVVIETLRRLLRTGGPPPTS</sequence>
<evidence type="ECO:0000313" key="4">
    <source>
        <dbReference type="Proteomes" id="UP000035763"/>
    </source>
</evidence>
<reference evidence="3 4" key="1">
    <citation type="journal article" date="2013" name="ISME J.">
        <title>A metabolic model for members of the genus Tetrasphaera involved in enhanced biological phosphorus removal.</title>
        <authorList>
            <person name="Kristiansen R."/>
            <person name="Nguyen H.T.T."/>
            <person name="Saunders A.M."/>
            <person name="Nielsen J.L."/>
            <person name="Wimmer R."/>
            <person name="Le V.Q."/>
            <person name="McIlroy S.J."/>
            <person name="Petrovski S."/>
            <person name="Seviour R.J."/>
            <person name="Calteau A."/>
            <person name="Nielsen K.L."/>
            <person name="Nielsen P.H."/>
        </authorList>
    </citation>
    <scope>NUCLEOTIDE SEQUENCE [LARGE SCALE GENOMIC DNA]</scope>
    <source>
        <strain evidence="3 4">Ben110</strain>
    </source>
</reference>
<keyword evidence="1 3" id="KW-0378">Hydrolase</keyword>